<dbReference type="GO" id="GO:0005524">
    <property type="term" value="F:ATP binding"/>
    <property type="evidence" value="ECO:0007669"/>
    <property type="project" value="UniProtKB-KW"/>
</dbReference>
<proteinExistence type="predicted"/>
<keyword evidence="3" id="KW-0067">ATP-binding</keyword>
<dbReference type="CDD" id="cd16936">
    <property type="entry name" value="HATPase_RsbW-like"/>
    <property type="match status" value="1"/>
</dbReference>
<reference evidence="3 4" key="1">
    <citation type="submission" date="2024-03" db="EMBL/GenBank/DDBJ databases">
        <title>Novel Streptomyces species of biotechnological and ecological value are a feature of Machair soil.</title>
        <authorList>
            <person name="Prole J.R."/>
            <person name="Goodfellow M."/>
            <person name="Allenby N."/>
            <person name="Ward A.C."/>
        </authorList>
    </citation>
    <scope>NUCLEOTIDE SEQUENCE [LARGE SCALE GENOMIC DNA]</scope>
    <source>
        <strain evidence="3 4">MS1.HAVA.3</strain>
    </source>
</reference>
<sequence>MALRPAFNHSLQSRSSLMLVLDSSRTDTALARRAARRFLQARCPWADVNDVLLVLSELLGNAVRHTEGGWQLRMACRPESLVVEVYDSSSVRPLPRAGDAENGGGFGWGIVQQLTSSVTVLPHAAGKSVQAVWRPAVHVQAA</sequence>
<dbReference type="InterPro" id="IPR003594">
    <property type="entry name" value="HATPase_dom"/>
</dbReference>
<dbReference type="Gene3D" id="3.30.565.10">
    <property type="entry name" value="Histidine kinase-like ATPase, C-terminal domain"/>
    <property type="match status" value="1"/>
</dbReference>
<evidence type="ECO:0000259" key="2">
    <source>
        <dbReference type="Pfam" id="PF13581"/>
    </source>
</evidence>
<dbReference type="PANTHER" id="PTHR35526:SF3">
    <property type="entry name" value="ANTI-SIGMA-F FACTOR RSBW"/>
    <property type="match status" value="1"/>
</dbReference>
<feature type="domain" description="Histidine kinase/HSP90-like ATPase" evidence="2">
    <location>
        <begin position="26"/>
        <end position="133"/>
    </location>
</feature>
<comment type="caution">
    <text evidence="3">The sequence shown here is derived from an EMBL/GenBank/DDBJ whole genome shotgun (WGS) entry which is preliminary data.</text>
</comment>
<protein>
    <submittedName>
        <fullName evidence="3">ATP-binding protein</fullName>
    </submittedName>
</protein>
<evidence type="ECO:0000313" key="4">
    <source>
        <dbReference type="Proteomes" id="UP001382904"/>
    </source>
</evidence>
<keyword evidence="1" id="KW-0418">Kinase</keyword>
<dbReference type="Pfam" id="PF13581">
    <property type="entry name" value="HATPase_c_2"/>
    <property type="match status" value="1"/>
</dbReference>
<keyword evidence="1" id="KW-0723">Serine/threonine-protein kinase</keyword>
<dbReference type="Proteomes" id="UP001382904">
    <property type="component" value="Unassembled WGS sequence"/>
</dbReference>
<gene>
    <name evidence="3" type="ORF">WKI68_03385</name>
</gene>
<name>A0ABU8TYP4_9ACTN</name>
<dbReference type="PANTHER" id="PTHR35526">
    <property type="entry name" value="ANTI-SIGMA-F FACTOR RSBW-RELATED"/>
    <property type="match status" value="1"/>
</dbReference>
<dbReference type="EMBL" id="JBBKAM010000002">
    <property type="protein sequence ID" value="MEJ8640752.1"/>
    <property type="molecule type" value="Genomic_DNA"/>
</dbReference>
<keyword evidence="4" id="KW-1185">Reference proteome</keyword>
<dbReference type="InterPro" id="IPR050267">
    <property type="entry name" value="Anti-sigma-factor_SerPK"/>
</dbReference>
<accession>A0ABU8TYP4</accession>
<keyword evidence="3" id="KW-0547">Nucleotide-binding</keyword>
<dbReference type="SUPFAM" id="SSF55874">
    <property type="entry name" value="ATPase domain of HSP90 chaperone/DNA topoisomerase II/histidine kinase"/>
    <property type="match status" value="1"/>
</dbReference>
<keyword evidence="1" id="KW-0808">Transferase</keyword>
<evidence type="ECO:0000313" key="3">
    <source>
        <dbReference type="EMBL" id="MEJ8640752.1"/>
    </source>
</evidence>
<evidence type="ECO:0000256" key="1">
    <source>
        <dbReference type="ARBA" id="ARBA00022527"/>
    </source>
</evidence>
<organism evidence="3 4">
    <name type="scientific">Streptomyces caledonius</name>
    <dbReference type="NCBI Taxonomy" id="3134107"/>
    <lineage>
        <taxon>Bacteria</taxon>
        <taxon>Bacillati</taxon>
        <taxon>Actinomycetota</taxon>
        <taxon>Actinomycetes</taxon>
        <taxon>Kitasatosporales</taxon>
        <taxon>Streptomycetaceae</taxon>
        <taxon>Streptomyces</taxon>
    </lineage>
</organism>
<dbReference type="InterPro" id="IPR036890">
    <property type="entry name" value="HATPase_C_sf"/>
</dbReference>